<evidence type="ECO:0000313" key="1">
    <source>
        <dbReference type="EMBL" id="GIY69586.1"/>
    </source>
</evidence>
<protein>
    <submittedName>
        <fullName evidence="1">Uncharacterized protein</fullName>
    </submittedName>
</protein>
<evidence type="ECO:0000313" key="2">
    <source>
        <dbReference type="Proteomes" id="UP001054945"/>
    </source>
</evidence>
<keyword evidence="2" id="KW-1185">Reference proteome</keyword>
<reference evidence="1 2" key="1">
    <citation type="submission" date="2021-06" db="EMBL/GenBank/DDBJ databases">
        <title>Caerostris extrusa draft genome.</title>
        <authorList>
            <person name="Kono N."/>
            <person name="Arakawa K."/>
        </authorList>
    </citation>
    <scope>NUCLEOTIDE SEQUENCE [LARGE SCALE GENOMIC DNA]</scope>
</reference>
<comment type="caution">
    <text evidence="1">The sequence shown here is derived from an EMBL/GenBank/DDBJ whole genome shotgun (WGS) entry which is preliminary data.</text>
</comment>
<proteinExistence type="predicted"/>
<name>A0AAV4VI78_CAEEX</name>
<sequence length="210" mass="23070">MITQTAADNDSSSPGVGCGLQSIPTTVFIHSLVTNGATRVLTNDVATNTSSLQSLNPHSFAGLSVIQAVNPIARTSGVALIFKTTPYMWTSMLADGNYSCLRTCKRSVILFCLTSNFSTVYVLEDINIESDASYGGRVRWPQEQGLRLGIEPEAEIMRILNYIPCKNTRPCWCLKQLADNFYVCEFPMSKKNVCVLLSSQPCSCHTSMMF</sequence>
<organism evidence="1 2">
    <name type="scientific">Caerostris extrusa</name>
    <name type="common">Bark spider</name>
    <name type="synonym">Caerostris bankana</name>
    <dbReference type="NCBI Taxonomy" id="172846"/>
    <lineage>
        <taxon>Eukaryota</taxon>
        <taxon>Metazoa</taxon>
        <taxon>Ecdysozoa</taxon>
        <taxon>Arthropoda</taxon>
        <taxon>Chelicerata</taxon>
        <taxon>Arachnida</taxon>
        <taxon>Araneae</taxon>
        <taxon>Araneomorphae</taxon>
        <taxon>Entelegynae</taxon>
        <taxon>Araneoidea</taxon>
        <taxon>Araneidae</taxon>
        <taxon>Caerostris</taxon>
    </lineage>
</organism>
<dbReference type="EMBL" id="BPLR01014553">
    <property type="protein sequence ID" value="GIY69586.1"/>
    <property type="molecule type" value="Genomic_DNA"/>
</dbReference>
<gene>
    <name evidence="1" type="ORF">CEXT_382151</name>
</gene>
<accession>A0AAV4VI78</accession>
<dbReference type="AlphaFoldDB" id="A0AAV4VI78"/>
<dbReference type="Proteomes" id="UP001054945">
    <property type="component" value="Unassembled WGS sequence"/>
</dbReference>